<evidence type="ECO:0000256" key="10">
    <source>
        <dbReference type="ARBA" id="ARBA00023065"/>
    </source>
</evidence>
<feature type="transmembrane region" description="Helical" evidence="16">
    <location>
        <begin position="421"/>
        <end position="447"/>
    </location>
</feature>
<organism evidence="18 19">
    <name type="scientific">Sulfurihydrogenibium azorense (strain DSM 15241 / OCM 825 / Az-Fu1)</name>
    <dbReference type="NCBI Taxonomy" id="204536"/>
    <lineage>
        <taxon>Bacteria</taxon>
        <taxon>Pseudomonadati</taxon>
        <taxon>Aquificota</taxon>
        <taxon>Aquificia</taxon>
        <taxon>Aquificales</taxon>
        <taxon>Hydrogenothermaceae</taxon>
        <taxon>Sulfurihydrogenibium</taxon>
    </lineage>
</organism>
<feature type="transmembrane region" description="Helical" evidence="16">
    <location>
        <begin position="343"/>
        <end position="367"/>
    </location>
</feature>
<keyword evidence="3" id="KW-1003">Cell membrane</keyword>
<dbReference type="Pfam" id="PF02421">
    <property type="entry name" value="FeoB_N"/>
    <property type="match status" value="1"/>
</dbReference>
<keyword evidence="11 14" id="KW-0342">GTP-binding</keyword>
<dbReference type="Gene3D" id="3.40.50.300">
    <property type="entry name" value="P-loop containing nucleotide triphosphate hydrolases"/>
    <property type="match status" value="1"/>
</dbReference>
<dbReference type="SUPFAM" id="SSF52540">
    <property type="entry name" value="P-loop containing nucleoside triphosphate hydrolases"/>
    <property type="match status" value="1"/>
</dbReference>
<evidence type="ECO:0000256" key="15">
    <source>
        <dbReference type="PIRSR" id="PIRSR603373-2"/>
    </source>
</evidence>
<evidence type="ECO:0000313" key="18">
    <source>
        <dbReference type="EMBL" id="ACN98267.1"/>
    </source>
</evidence>
<dbReference type="AlphaFoldDB" id="C1DVA7"/>
<keyword evidence="8 16" id="KW-1133">Transmembrane helix</keyword>
<feature type="domain" description="FeoB-type G" evidence="17">
    <location>
        <begin position="3"/>
        <end position="165"/>
    </location>
</feature>
<gene>
    <name evidence="18" type="primary">feoB</name>
    <name evidence="18" type="ordered locus">SULAZ_1072</name>
</gene>
<sequence length="711" mass="80502">MKEITVALVGNPNVGKSALLNAISGSDIKVGNWPGVTVEKLEATFIYNDYKIRFIDLPGVYSLRNQTAEEKITIEFLLKERPDVILNVVDATNLRRNLYLTFQLLELEIPMVVALNIWDEAVEKGIIIDYEKMSKLLCCPVIPTSAKNKTGIDQLLEKIVETYENKKFVQCEHFESQIEEYLKKVINLVKEYNPVLLDIYPKRYLAISLLEGSFKDSISPDLEENIEKIRNEIKSLYKKDVKTFIVEERYGNVLSVYHQTVKKQQEDVVDSSITLDKIFLHKYVGLPIFLLLVWIVFEITFKVSSPYVEWLDKVLSVVSGWTLSVLNSVNANDVLKSFVSEGVLGGVGFVLTFIPVLFTLYVMIAILEGSGYIARAAFLMDRFFSSIGLSGKSFIPLLLGFGCNVPAVYATKTIENTREKILTTLMIPFMSCGARLTVFAFFVSVFFKNHGGLVIFSLYLIGILTAIIVALLLNKFHFKTQSEFFIMELPPYRLPTLRYILNNAWVRVKSFIVEAGKFIFAMSVLVWFLTNIPYGAKKDKTILAKVSQKVAVIFEPLGFGTWEATASLFSGFVAKEVVLSTMGNIYVGEKIEEETKELSFQEGVKEIVVGFVDANINLVKNFMAVFGFVKVESEEEFNKSLADSIRSAFTPASAYSFLVFLLLYTPCLATVFAIKQELNSYKWMFISIAINFSSAWIVSFIVYKILTFYNF</sequence>
<feature type="transmembrane region" description="Helical" evidence="16">
    <location>
        <begin position="511"/>
        <end position="530"/>
    </location>
</feature>
<dbReference type="GO" id="GO:0005886">
    <property type="term" value="C:plasma membrane"/>
    <property type="evidence" value="ECO:0007669"/>
    <property type="project" value="UniProtKB-SubCell"/>
</dbReference>
<evidence type="ECO:0000313" key="19">
    <source>
        <dbReference type="Proteomes" id="UP000001369"/>
    </source>
</evidence>
<evidence type="ECO:0000256" key="6">
    <source>
        <dbReference type="ARBA" id="ARBA00022692"/>
    </source>
</evidence>
<keyword evidence="15" id="KW-0479">Metal-binding</keyword>
<keyword evidence="4 16" id="KW-0410">Iron transport</keyword>
<dbReference type="InterPro" id="IPR005225">
    <property type="entry name" value="Small_GTP-bd"/>
</dbReference>
<dbReference type="FunFam" id="3.40.50.300:FF:000426">
    <property type="entry name" value="Ferrous iron transport protein B"/>
    <property type="match status" value="1"/>
</dbReference>
<dbReference type="Gene3D" id="1.10.287.1770">
    <property type="match status" value="1"/>
</dbReference>
<dbReference type="NCBIfam" id="TIGR00231">
    <property type="entry name" value="small_GTP"/>
    <property type="match status" value="1"/>
</dbReference>
<feature type="binding site" evidence="15">
    <location>
        <position position="25"/>
    </location>
    <ligand>
        <name>Mg(2+)</name>
        <dbReference type="ChEBI" id="CHEBI:18420"/>
        <label>2</label>
    </ligand>
</feature>
<feature type="transmembrane region" description="Helical" evidence="16">
    <location>
        <begin position="283"/>
        <end position="301"/>
    </location>
</feature>
<dbReference type="Proteomes" id="UP000001369">
    <property type="component" value="Chromosome"/>
</dbReference>
<dbReference type="GO" id="GO:0046872">
    <property type="term" value="F:metal ion binding"/>
    <property type="evidence" value="ECO:0007669"/>
    <property type="project" value="UniProtKB-KW"/>
</dbReference>
<dbReference type="InterPro" id="IPR011640">
    <property type="entry name" value="Fe2_transport_prot_B_C"/>
</dbReference>
<dbReference type="OrthoDB" id="9809127at2"/>
<dbReference type="NCBIfam" id="TIGR00437">
    <property type="entry name" value="feoB"/>
    <property type="match status" value="1"/>
</dbReference>
<feature type="binding site" evidence="14">
    <location>
        <begin position="35"/>
        <end position="39"/>
    </location>
    <ligand>
        <name>GTP</name>
        <dbReference type="ChEBI" id="CHEBI:37565"/>
        <label>2</label>
    </ligand>
</feature>
<dbReference type="GO" id="GO:0015093">
    <property type="term" value="F:ferrous iron transmembrane transporter activity"/>
    <property type="evidence" value="ECO:0007669"/>
    <property type="project" value="UniProtKB-UniRule"/>
</dbReference>
<keyword evidence="15" id="KW-0460">Magnesium</keyword>
<proteinExistence type="inferred from homology"/>
<dbReference type="InterPro" id="IPR050860">
    <property type="entry name" value="FeoB_GTPase"/>
</dbReference>
<keyword evidence="12 16" id="KW-0472">Membrane</keyword>
<dbReference type="Pfam" id="PF17910">
    <property type="entry name" value="FeoB_Cyto"/>
    <property type="match status" value="1"/>
</dbReference>
<evidence type="ECO:0000256" key="9">
    <source>
        <dbReference type="ARBA" id="ARBA00023004"/>
    </source>
</evidence>
<dbReference type="InterPro" id="IPR030389">
    <property type="entry name" value="G_FEOB_dom"/>
</dbReference>
<dbReference type="RefSeq" id="WP_012673592.1">
    <property type="nucleotide sequence ID" value="NC_012438.1"/>
</dbReference>
<evidence type="ECO:0000256" key="12">
    <source>
        <dbReference type="ARBA" id="ARBA00023136"/>
    </source>
</evidence>
<dbReference type="InterPro" id="IPR027417">
    <property type="entry name" value="P-loop_NTPase"/>
</dbReference>
<feature type="binding site" evidence="14">
    <location>
        <begin position="56"/>
        <end position="59"/>
    </location>
    <ligand>
        <name>GTP</name>
        <dbReference type="ChEBI" id="CHEBI:37565"/>
        <label>3</label>
    </ligand>
</feature>
<feature type="binding site" evidence="14">
    <location>
        <begin position="116"/>
        <end position="119"/>
    </location>
    <ligand>
        <name>GTP</name>
        <dbReference type="ChEBI" id="CHEBI:37565"/>
        <label>4</label>
    </ligand>
</feature>
<dbReference type="HOGENOM" id="CLU_013350_3_0_0"/>
<dbReference type="PANTHER" id="PTHR43185">
    <property type="entry name" value="FERROUS IRON TRANSPORT PROTEIN B"/>
    <property type="match status" value="1"/>
</dbReference>
<dbReference type="PRINTS" id="PR00326">
    <property type="entry name" value="GTP1OBG"/>
</dbReference>
<dbReference type="KEGG" id="saf:SULAZ_1072"/>
<evidence type="ECO:0000256" key="13">
    <source>
        <dbReference type="NCBIfam" id="TIGR00437"/>
    </source>
</evidence>
<feature type="binding site" evidence="15">
    <location>
        <position position="24"/>
    </location>
    <ligand>
        <name>Mg(2+)</name>
        <dbReference type="ChEBI" id="CHEBI:18420"/>
        <label>2</label>
    </ligand>
</feature>
<dbReference type="Pfam" id="PF07664">
    <property type="entry name" value="FeoB_C"/>
    <property type="match status" value="1"/>
</dbReference>
<evidence type="ECO:0000256" key="8">
    <source>
        <dbReference type="ARBA" id="ARBA00022989"/>
    </source>
</evidence>
<feature type="binding site" evidence="15">
    <location>
        <position position="22"/>
    </location>
    <ligand>
        <name>Mg(2+)</name>
        <dbReference type="ChEBI" id="CHEBI:18420"/>
        <label>1</label>
    </ligand>
</feature>
<keyword evidence="19" id="KW-1185">Reference proteome</keyword>
<dbReference type="InterPro" id="IPR006073">
    <property type="entry name" value="GTP-bd"/>
</dbReference>
<keyword evidence="6 16" id="KW-0812">Transmembrane</keyword>
<comment type="function">
    <text evidence="16">Probable transporter of a GTP-driven Fe(2+) uptake system.</text>
</comment>
<dbReference type="GO" id="GO:0005525">
    <property type="term" value="F:GTP binding"/>
    <property type="evidence" value="ECO:0007669"/>
    <property type="project" value="UniProtKB-KW"/>
</dbReference>
<evidence type="ECO:0000256" key="5">
    <source>
        <dbReference type="ARBA" id="ARBA00022519"/>
    </source>
</evidence>
<evidence type="ECO:0000259" key="17">
    <source>
        <dbReference type="PROSITE" id="PS51711"/>
    </source>
</evidence>
<feature type="transmembrane region" description="Helical" evidence="16">
    <location>
        <begin position="387"/>
        <end position="409"/>
    </location>
</feature>
<evidence type="ECO:0000256" key="3">
    <source>
        <dbReference type="ARBA" id="ARBA00022475"/>
    </source>
</evidence>
<dbReference type="CDD" id="cd01879">
    <property type="entry name" value="FeoB"/>
    <property type="match status" value="1"/>
</dbReference>
<evidence type="ECO:0000256" key="1">
    <source>
        <dbReference type="ARBA" id="ARBA00004429"/>
    </source>
</evidence>
<evidence type="ECO:0000256" key="4">
    <source>
        <dbReference type="ARBA" id="ARBA00022496"/>
    </source>
</evidence>
<dbReference type="InterPro" id="IPR011642">
    <property type="entry name" value="Gate_dom"/>
</dbReference>
<evidence type="ECO:0000256" key="11">
    <source>
        <dbReference type="ARBA" id="ARBA00023134"/>
    </source>
</evidence>
<feature type="binding site" evidence="15">
    <location>
        <position position="21"/>
    </location>
    <ligand>
        <name>Mg(2+)</name>
        <dbReference type="ChEBI" id="CHEBI:18420"/>
        <label>2</label>
    </ligand>
</feature>
<feature type="binding site" evidence="14">
    <location>
        <begin position="10"/>
        <end position="17"/>
    </location>
    <ligand>
        <name>GTP</name>
        <dbReference type="ChEBI" id="CHEBI:37565"/>
        <label>1</label>
    </ligand>
</feature>
<dbReference type="InterPro" id="IPR041069">
    <property type="entry name" value="FeoB_Cyto"/>
</dbReference>
<dbReference type="PROSITE" id="PS51711">
    <property type="entry name" value="G_FEOB"/>
    <property type="match status" value="1"/>
</dbReference>
<keyword evidence="2 16" id="KW-0813">Transport</keyword>
<reference evidence="18 19" key="1">
    <citation type="journal article" date="2009" name="J. Bacteriol.">
        <title>Complete and draft genome sequences of six members of the Aquificales.</title>
        <authorList>
            <person name="Reysenbach A.L."/>
            <person name="Hamamura N."/>
            <person name="Podar M."/>
            <person name="Griffiths E."/>
            <person name="Ferreira S."/>
            <person name="Hochstein R."/>
            <person name="Heidelberg J."/>
            <person name="Johnson J."/>
            <person name="Mead D."/>
            <person name="Pohorille A."/>
            <person name="Sarmiento M."/>
            <person name="Schweighofer K."/>
            <person name="Seshadri R."/>
            <person name="Voytek M.A."/>
        </authorList>
    </citation>
    <scope>NUCLEOTIDE SEQUENCE [LARGE SCALE GENOMIC DNA]</scope>
    <source>
        <strain evidence="19">Az-Fu1 / DSM 15241 / OCM 825</strain>
    </source>
</reference>
<protein>
    <recommendedName>
        <fullName evidence="13 16">Ferrous iron transport protein B</fullName>
    </recommendedName>
</protein>
<evidence type="ECO:0000256" key="7">
    <source>
        <dbReference type="ARBA" id="ARBA00022741"/>
    </source>
</evidence>
<dbReference type="Pfam" id="PF07670">
    <property type="entry name" value="Gate"/>
    <property type="match status" value="2"/>
</dbReference>
<name>C1DVA7_SULAA</name>
<evidence type="ECO:0000256" key="16">
    <source>
        <dbReference type="RuleBase" id="RU362098"/>
    </source>
</evidence>
<dbReference type="STRING" id="204536.SULAZ_1072"/>
<accession>C1DVA7</accession>
<keyword evidence="10" id="KW-0406">Ion transport</keyword>
<dbReference type="EMBL" id="CP001229">
    <property type="protein sequence ID" value="ACN98267.1"/>
    <property type="molecule type" value="Genomic_DNA"/>
</dbReference>
<feature type="transmembrane region" description="Helical" evidence="16">
    <location>
        <begin position="453"/>
        <end position="473"/>
    </location>
</feature>
<comment type="similarity">
    <text evidence="16">Belongs to the TRAFAC class TrmE-Era-EngA-EngB-Septin-like GTPase superfamily. FeoB GTPase (TC 9.A.8) family.</text>
</comment>
<feature type="transmembrane region" description="Helical" evidence="16">
    <location>
        <begin position="683"/>
        <end position="706"/>
    </location>
</feature>
<comment type="subcellular location">
    <subcellularLocation>
        <location evidence="1 16">Cell inner membrane</location>
        <topology evidence="1 16">Multi-pass membrane protein</topology>
    </subcellularLocation>
</comment>
<evidence type="ECO:0000256" key="2">
    <source>
        <dbReference type="ARBA" id="ARBA00022448"/>
    </source>
</evidence>
<feature type="transmembrane region" description="Helical" evidence="16">
    <location>
        <begin position="654"/>
        <end position="674"/>
    </location>
</feature>
<keyword evidence="5" id="KW-0997">Cell inner membrane</keyword>
<keyword evidence="9 16" id="KW-0408">Iron</keyword>
<keyword evidence="7 14" id="KW-0547">Nucleotide-binding</keyword>
<dbReference type="eggNOG" id="COG0370">
    <property type="taxonomic scope" value="Bacteria"/>
</dbReference>
<dbReference type="PANTHER" id="PTHR43185:SF1">
    <property type="entry name" value="FE(2+) TRANSPORTER FEOB"/>
    <property type="match status" value="1"/>
</dbReference>
<dbReference type="InterPro" id="IPR003373">
    <property type="entry name" value="Fe2_transport_prot-B"/>
</dbReference>
<evidence type="ECO:0000256" key="14">
    <source>
        <dbReference type="PIRSR" id="PIRSR603373-1"/>
    </source>
</evidence>